<name>F0P0B7_WEEVC</name>
<gene>
    <name evidence="3" type="ordered locus">Weevi_1787</name>
</gene>
<dbReference type="InterPro" id="IPR011250">
    <property type="entry name" value="OMP/PagP_B-barrel"/>
</dbReference>
<dbReference type="Proteomes" id="UP000008641">
    <property type="component" value="Chromosome"/>
</dbReference>
<dbReference type="STRING" id="865938.Weevi_1787"/>
<feature type="chain" id="PRO_5003254283" description="Outer membrane protein beta-barrel domain-containing protein" evidence="1">
    <location>
        <begin position="19"/>
        <end position="250"/>
    </location>
</feature>
<evidence type="ECO:0000313" key="4">
    <source>
        <dbReference type="Proteomes" id="UP000008641"/>
    </source>
</evidence>
<dbReference type="AlphaFoldDB" id="F0P0B7"/>
<evidence type="ECO:0000256" key="1">
    <source>
        <dbReference type="SAM" id="SignalP"/>
    </source>
</evidence>
<dbReference type="RefSeq" id="WP_013598866.1">
    <property type="nucleotide sequence ID" value="NC_015144.1"/>
</dbReference>
<proteinExistence type="predicted"/>
<dbReference type="Gene3D" id="2.40.160.20">
    <property type="match status" value="1"/>
</dbReference>
<reference evidence="4" key="2">
    <citation type="journal article" date="2011" name="Stand. Genomic Sci.">
        <title>Complete genome sequence of Weeksella virosa type strain (9751T).</title>
        <authorList>
            <person name="Lang E."/>
            <person name="Teshima H."/>
            <person name="Lucas S."/>
            <person name="Lapidus A."/>
            <person name="Hammon N."/>
            <person name="Deshpande S."/>
            <person name="Nolan M."/>
            <person name="Cheng J."/>
            <person name="Pitluck S."/>
            <person name="Liolios K."/>
            <person name="Pagani I."/>
            <person name="Mikhailova N."/>
            <person name="Ivanova N."/>
            <person name="Mavromatis K."/>
            <person name="Pati A."/>
            <person name="Tapia R."/>
            <person name="Han C."/>
            <person name="Goodwin L."/>
            <person name="Chen A."/>
            <person name="Palaniappan K."/>
            <person name="Land M."/>
            <person name="Hauser L."/>
            <person name="Chang Y."/>
            <person name="Jeffries C."/>
            <person name="Brambilla E."/>
            <person name="Kopitz M."/>
            <person name="Rohde M."/>
            <person name="Goker M."/>
            <person name="Tindall B."/>
            <person name="Detter J."/>
            <person name="Woyke T."/>
            <person name="Bristow J."/>
            <person name="Eisen J."/>
            <person name="Markowitz V."/>
            <person name="Hugenholtz P."/>
            <person name="Klenk H."/>
            <person name="Kyrpides N."/>
        </authorList>
    </citation>
    <scope>NUCLEOTIDE SEQUENCE [LARGE SCALE GENOMIC DNA]</scope>
    <source>
        <strain evidence="4">ATCC 43766 / DSM 16922 / JCM 21250 / NBRC 16016 / NCTC 11634 / CL345/78</strain>
    </source>
</reference>
<keyword evidence="1" id="KW-0732">Signal</keyword>
<dbReference type="HOGENOM" id="CLU_082712_1_0_10"/>
<organism evidence="3 4">
    <name type="scientific">Weeksella virosa (strain ATCC 43766 / DSM 16922 / JCM 21250 / CCUG 30538 / CDC 9751 / IAM 14551 / NBRC 16016 / NCTC 11634 / CL345/78)</name>
    <dbReference type="NCBI Taxonomy" id="865938"/>
    <lineage>
        <taxon>Bacteria</taxon>
        <taxon>Pseudomonadati</taxon>
        <taxon>Bacteroidota</taxon>
        <taxon>Flavobacteriia</taxon>
        <taxon>Flavobacteriales</taxon>
        <taxon>Weeksellaceae</taxon>
        <taxon>Weeksella</taxon>
    </lineage>
</organism>
<evidence type="ECO:0000313" key="3">
    <source>
        <dbReference type="EMBL" id="ADX68477.1"/>
    </source>
</evidence>
<protein>
    <recommendedName>
        <fullName evidence="2">Outer membrane protein beta-barrel domain-containing protein</fullName>
    </recommendedName>
</protein>
<accession>F0P0B7</accession>
<reference evidence="3 4" key="1">
    <citation type="journal article" date="2011" name="Stand. Genomic Sci.">
        <title>Complete genome sequence of Weeksella virosa type strain (9751).</title>
        <authorList>
            <person name="Lang E."/>
            <person name="Teshima H."/>
            <person name="Lucas S."/>
            <person name="Lapidus A."/>
            <person name="Hammon N."/>
            <person name="Deshpande S."/>
            <person name="Nolan M."/>
            <person name="Cheng J.F."/>
            <person name="Pitluck S."/>
            <person name="Liolios K."/>
            <person name="Pagani I."/>
            <person name="Mikhailova N."/>
            <person name="Ivanova N."/>
            <person name="Mavromatis K."/>
            <person name="Pati A."/>
            <person name="Tapia R."/>
            <person name="Han C."/>
            <person name="Goodwin L."/>
            <person name="Chen A."/>
            <person name="Palaniappan K."/>
            <person name="Land M."/>
            <person name="Hauser L."/>
            <person name="Chang Y.J."/>
            <person name="Jeffries C.D."/>
            <person name="Brambilla E.M."/>
            <person name="Kopitz M."/>
            <person name="Rohde M."/>
            <person name="Goker M."/>
            <person name="Tindall B.J."/>
            <person name="Detter J.C."/>
            <person name="Woyke T."/>
            <person name="Bristow J."/>
            <person name="Eisen J.A."/>
            <person name="Markowitz V."/>
            <person name="Hugenholtz P."/>
            <person name="Klenk H.P."/>
            <person name="Kyrpides N.C."/>
        </authorList>
    </citation>
    <scope>NUCLEOTIDE SEQUENCE [LARGE SCALE GENOMIC DNA]</scope>
    <source>
        <strain evidence="4">ATCC 43766 / DSM 16922 / JCM 21250 / NBRC 16016 / NCTC 11634 / CL345/78</strain>
    </source>
</reference>
<sequence length="250" mass="29060">MKHRLLLLIVLVSAYSFGQFRPNYDKQWNREFTDLKKYSFGFYIGTNLMSYKVVPKKFINNATPTDDGTTNYGQVYLAQENSPGISVGLIGRMRVNDFIDLKTEPGLHISERTLYFRNVDLENTNDLQRDVKATYVEVPILVNFHGDRWFNTRPYLQAGFGYAMNLQANEDKTDDNLSGVFRTTKNNFNWQAEIGAELYFKKFKMTPAIKGVFFFNNELVRDNDEIANPQYTGTLYELKSRGVFFSLKFE</sequence>
<dbReference type="Pfam" id="PF13568">
    <property type="entry name" value="OMP_b-brl_2"/>
    <property type="match status" value="1"/>
</dbReference>
<dbReference type="KEGG" id="wvi:Weevi_1787"/>
<dbReference type="eggNOG" id="ENOG502Z7U1">
    <property type="taxonomic scope" value="Bacteria"/>
</dbReference>
<keyword evidence="4" id="KW-1185">Reference proteome</keyword>
<dbReference type="InterPro" id="IPR025665">
    <property type="entry name" value="Beta-barrel_OMP_2"/>
</dbReference>
<dbReference type="EMBL" id="CP002455">
    <property type="protein sequence ID" value="ADX68477.1"/>
    <property type="molecule type" value="Genomic_DNA"/>
</dbReference>
<feature type="domain" description="Outer membrane protein beta-barrel" evidence="2">
    <location>
        <begin position="36"/>
        <end position="218"/>
    </location>
</feature>
<dbReference type="SUPFAM" id="SSF56925">
    <property type="entry name" value="OMPA-like"/>
    <property type="match status" value="1"/>
</dbReference>
<dbReference type="OrthoDB" id="1467485at2"/>
<evidence type="ECO:0000259" key="2">
    <source>
        <dbReference type="Pfam" id="PF13568"/>
    </source>
</evidence>
<feature type="signal peptide" evidence="1">
    <location>
        <begin position="1"/>
        <end position="18"/>
    </location>
</feature>